<dbReference type="Gene3D" id="3.90.1200.10">
    <property type="match status" value="1"/>
</dbReference>
<dbReference type="InterPro" id="IPR051678">
    <property type="entry name" value="AGP_Transferase"/>
</dbReference>
<accession>A0A3A2ZZ17</accession>
<dbReference type="SUPFAM" id="SSF56112">
    <property type="entry name" value="Protein kinase-like (PK-like)"/>
    <property type="match status" value="1"/>
</dbReference>
<dbReference type="Proteomes" id="UP000266188">
    <property type="component" value="Unassembled WGS sequence"/>
</dbReference>
<name>A0A3A2ZZ17_9EURO</name>
<dbReference type="PANTHER" id="PTHR21310">
    <property type="entry name" value="AMINOGLYCOSIDE PHOSPHOTRANSFERASE-RELATED-RELATED"/>
    <property type="match status" value="1"/>
</dbReference>
<dbReference type="InterPro" id="IPR011009">
    <property type="entry name" value="Kinase-like_dom_sf"/>
</dbReference>
<dbReference type="OrthoDB" id="4177236at2759"/>
<evidence type="ECO:0000313" key="1">
    <source>
        <dbReference type="EMBL" id="RJE23145.1"/>
    </source>
</evidence>
<dbReference type="GO" id="GO:0016740">
    <property type="term" value="F:transferase activity"/>
    <property type="evidence" value="ECO:0007669"/>
    <property type="project" value="UniProtKB-KW"/>
</dbReference>
<keyword evidence="1" id="KW-0808">Transferase</keyword>
<organism evidence="1 2">
    <name type="scientific">Aspergillus sclerotialis</name>
    <dbReference type="NCBI Taxonomy" id="2070753"/>
    <lineage>
        <taxon>Eukaryota</taxon>
        <taxon>Fungi</taxon>
        <taxon>Dikarya</taxon>
        <taxon>Ascomycota</taxon>
        <taxon>Pezizomycotina</taxon>
        <taxon>Eurotiomycetes</taxon>
        <taxon>Eurotiomycetidae</taxon>
        <taxon>Eurotiales</taxon>
        <taxon>Aspergillaceae</taxon>
        <taxon>Aspergillus</taxon>
        <taxon>Aspergillus subgen. Polypaecilum</taxon>
    </lineage>
</organism>
<protein>
    <submittedName>
        <fullName evidence="1">Phosphotransferase enzyme family protein</fullName>
    </submittedName>
</protein>
<sequence length="258" mass="29947">MKLPYYANNIPSPLPTNAEIEAAADISLEYGGRRIVEVGDHFVVKFGKGVDLIEGENMLSVSNNTNINIPRVYALYSDPTTGKNYIIMEQKERTAMILRKFLDDLRYLPSLDYYGSLGKWCLLDEIFWTTDPEPSINGRFMSTETFIEGMALKYTYDGRPPCRADFYRQCLPRVLYDDYGPTFTHGDFQRKNIIIREDVEQSGLTGESNFRVFIIDWEKSGWYPSYWEYYLAVCALRWDDDWCLWVEKVLEPFASQAG</sequence>
<dbReference type="PANTHER" id="PTHR21310:SF48">
    <property type="entry name" value="AMINOGLYCOSIDE PHOSPHOTRANSFERASE DOMAIN-CONTAINING PROTEIN"/>
    <property type="match status" value="1"/>
</dbReference>
<gene>
    <name evidence="1" type="ORF">PHISCL_04501</name>
</gene>
<reference evidence="2" key="1">
    <citation type="submission" date="2017-02" db="EMBL/GenBank/DDBJ databases">
        <authorList>
            <person name="Tafer H."/>
            <person name="Lopandic K."/>
        </authorList>
    </citation>
    <scope>NUCLEOTIDE SEQUENCE [LARGE SCALE GENOMIC DNA]</scope>
    <source>
        <strain evidence="2">CBS 366.77</strain>
    </source>
</reference>
<proteinExistence type="predicted"/>
<dbReference type="EMBL" id="MVGC01000133">
    <property type="protein sequence ID" value="RJE23145.1"/>
    <property type="molecule type" value="Genomic_DNA"/>
</dbReference>
<evidence type="ECO:0000313" key="2">
    <source>
        <dbReference type="Proteomes" id="UP000266188"/>
    </source>
</evidence>
<dbReference type="STRING" id="2070753.A0A3A2ZZ17"/>
<dbReference type="AlphaFoldDB" id="A0A3A2ZZ17"/>
<keyword evidence="2" id="KW-1185">Reference proteome</keyword>
<comment type="caution">
    <text evidence="1">The sequence shown here is derived from an EMBL/GenBank/DDBJ whole genome shotgun (WGS) entry which is preliminary data.</text>
</comment>